<keyword evidence="2" id="KW-1185">Reference proteome</keyword>
<dbReference type="OrthoDB" id="10355303at2759"/>
<organism evidence="1 2">
    <name type="scientific">Metschnikowia pulcherrima</name>
    <dbReference type="NCBI Taxonomy" id="27326"/>
    <lineage>
        <taxon>Eukaryota</taxon>
        <taxon>Fungi</taxon>
        <taxon>Dikarya</taxon>
        <taxon>Ascomycota</taxon>
        <taxon>Saccharomycotina</taxon>
        <taxon>Pichiomycetes</taxon>
        <taxon>Metschnikowiaceae</taxon>
        <taxon>Metschnikowia</taxon>
    </lineage>
</organism>
<dbReference type="Proteomes" id="UP000649328">
    <property type="component" value="Unassembled WGS sequence"/>
</dbReference>
<reference evidence="1" key="1">
    <citation type="submission" date="2020-10" db="EMBL/GenBank/DDBJ databases">
        <title>The Whole-Genome Sequence of Metschnikowia persimmonesis, a Novel Endophytic Yeast Species Isolated from Medicinal Plant Diospyros kaki Thumb.</title>
        <authorList>
            <person name="Rahmat E."/>
            <person name="Kang Y."/>
        </authorList>
    </citation>
    <scope>NUCLEOTIDE SEQUENCE</scope>
    <source>
        <strain evidence="1">KIOM G15050</strain>
    </source>
</reference>
<gene>
    <name evidence="1" type="ORF">HF325_000538</name>
</gene>
<proteinExistence type="predicted"/>
<evidence type="ECO:0000313" key="1">
    <source>
        <dbReference type="EMBL" id="KAF8005081.1"/>
    </source>
</evidence>
<dbReference type="EMBL" id="JACBPP010000001">
    <property type="protein sequence ID" value="KAF8005081.1"/>
    <property type="molecule type" value="Genomic_DNA"/>
</dbReference>
<dbReference type="AlphaFoldDB" id="A0A8H7LCI3"/>
<sequence>MIVARVSTVTVDTDVVAAEEIKELEALIAGRVAEDTTGVDENSPLELTLTVATVDDGVPEDKLKVSCSLAAGELEELTECCPLEVTLDDGAPLLAGDVGDKELEETHDDDHPIELGNCEGNELDRLLTVVMEEDRVLETAVEDDVDSVKRDEGDVLGVSLADKVLLVTLSVDDHTPEDDLISDEDTSLLV</sequence>
<accession>A0A8H7LCI3</accession>
<evidence type="ECO:0000313" key="2">
    <source>
        <dbReference type="Proteomes" id="UP000649328"/>
    </source>
</evidence>
<protein>
    <submittedName>
        <fullName evidence="1">Uncharacterized protein</fullName>
    </submittedName>
</protein>
<comment type="caution">
    <text evidence="1">The sequence shown here is derived from an EMBL/GenBank/DDBJ whole genome shotgun (WGS) entry which is preliminary data.</text>
</comment>
<name>A0A8H7LCI3_9ASCO</name>